<protein>
    <submittedName>
        <fullName evidence="1">Uncharacterized protein</fullName>
    </submittedName>
</protein>
<sequence length="60" mass="7114">MSACLIILSCRHMIHCWRRRPFTFFLTIIQGSTEQQQVMGEIKELSLLNILSVMYVPWKD</sequence>
<proteinExistence type="predicted"/>
<reference evidence="1" key="2">
    <citation type="journal article" date="2015" name="Fish Shellfish Immunol.">
        <title>Early steps in the European eel (Anguilla anguilla)-Vibrio vulnificus interaction in the gills: Role of the RtxA13 toxin.</title>
        <authorList>
            <person name="Callol A."/>
            <person name="Pajuelo D."/>
            <person name="Ebbesson L."/>
            <person name="Teles M."/>
            <person name="MacKenzie S."/>
            <person name="Amaro C."/>
        </authorList>
    </citation>
    <scope>NUCLEOTIDE SEQUENCE</scope>
</reference>
<accession>A0A0E9TLU3</accession>
<reference evidence="1" key="1">
    <citation type="submission" date="2014-11" db="EMBL/GenBank/DDBJ databases">
        <authorList>
            <person name="Amaro Gonzalez C."/>
        </authorList>
    </citation>
    <scope>NUCLEOTIDE SEQUENCE</scope>
</reference>
<dbReference type="EMBL" id="GBXM01054155">
    <property type="protein sequence ID" value="JAH54422.1"/>
    <property type="molecule type" value="Transcribed_RNA"/>
</dbReference>
<organism evidence="1">
    <name type="scientific">Anguilla anguilla</name>
    <name type="common">European freshwater eel</name>
    <name type="synonym">Muraena anguilla</name>
    <dbReference type="NCBI Taxonomy" id="7936"/>
    <lineage>
        <taxon>Eukaryota</taxon>
        <taxon>Metazoa</taxon>
        <taxon>Chordata</taxon>
        <taxon>Craniata</taxon>
        <taxon>Vertebrata</taxon>
        <taxon>Euteleostomi</taxon>
        <taxon>Actinopterygii</taxon>
        <taxon>Neopterygii</taxon>
        <taxon>Teleostei</taxon>
        <taxon>Anguilliformes</taxon>
        <taxon>Anguillidae</taxon>
        <taxon>Anguilla</taxon>
    </lineage>
</organism>
<name>A0A0E9TLU3_ANGAN</name>
<evidence type="ECO:0000313" key="1">
    <source>
        <dbReference type="EMBL" id="JAH54422.1"/>
    </source>
</evidence>
<dbReference type="AlphaFoldDB" id="A0A0E9TLU3"/>